<name>A0A251SK92_HELAN</name>
<dbReference type="AlphaFoldDB" id="A0A251SK92"/>
<feature type="compositionally biased region" description="Polar residues" evidence="1">
    <location>
        <begin position="10"/>
        <end position="28"/>
    </location>
</feature>
<evidence type="ECO:0000313" key="3">
    <source>
        <dbReference type="EMBL" id="OTF99133.1"/>
    </source>
</evidence>
<proteinExistence type="predicted"/>
<protein>
    <submittedName>
        <fullName evidence="3">Uncharacterized protein</fullName>
    </submittedName>
</protein>
<reference evidence="2" key="3">
    <citation type="submission" date="2020-06" db="EMBL/GenBank/DDBJ databases">
        <title>Helianthus annuus Genome sequencing and assembly Release 2.</title>
        <authorList>
            <person name="Gouzy J."/>
            <person name="Langlade N."/>
            <person name="Munos S."/>
        </authorList>
    </citation>
    <scope>NUCLEOTIDE SEQUENCE</scope>
    <source>
        <tissue evidence="2">Leaves</tissue>
    </source>
</reference>
<organism evidence="3 4">
    <name type="scientific">Helianthus annuus</name>
    <name type="common">Common sunflower</name>
    <dbReference type="NCBI Taxonomy" id="4232"/>
    <lineage>
        <taxon>Eukaryota</taxon>
        <taxon>Viridiplantae</taxon>
        <taxon>Streptophyta</taxon>
        <taxon>Embryophyta</taxon>
        <taxon>Tracheophyta</taxon>
        <taxon>Spermatophyta</taxon>
        <taxon>Magnoliopsida</taxon>
        <taxon>eudicotyledons</taxon>
        <taxon>Gunneridae</taxon>
        <taxon>Pentapetalae</taxon>
        <taxon>asterids</taxon>
        <taxon>campanulids</taxon>
        <taxon>Asterales</taxon>
        <taxon>Asteraceae</taxon>
        <taxon>Asteroideae</taxon>
        <taxon>Heliantheae alliance</taxon>
        <taxon>Heliantheae</taxon>
        <taxon>Helianthus</taxon>
    </lineage>
</organism>
<dbReference type="EMBL" id="MNCJ02000329">
    <property type="protein sequence ID" value="KAF5770275.1"/>
    <property type="molecule type" value="Genomic_DNA"/>
</dbReference>
<feature type="region of interest" description="Disordered" evidence="1">
    <location>
        <begin position="1"/>
        <end position="28"/>
    </location>
</feature>
<evidence type="ECO:0000256" key="1">
    <source>
        <dbReference type="SAM" id="MobiDB-lite"/>
    </source>
</evidence>
<evidence type="ECO:0000313" key="2">
    <source>
        <dbReference type="EMBL" id="KAF5770275.1"/>
    </source>
</evidence>
<dbReference type="InParanoid" id="A0A251SK92"/>
<reference evidence="2 4" key="1">
    <citation type="journal article" date="2017" name="Nature">
        <title>The sunflower genome provides insights into oil metabolism, flowering and Asterid evolution.</title>
        <authorList>
            <person name="Badouin H."/>
            <person name="Gouzy J."/>
            <person name="Grassa C.J."/>
            <person name="Murat F."/>
            <person name="Staton S.E."/>
            <person name="Cottret L."/>
            <person name="Lelandais-Briere C."/>
            <person name="Owens G.L."/>
            <person name="Carrere S."/>
            <person name="Mayjonade B."/>
            <person name="Legrand L."/>
            <person name="Gill N."/>
            <person name="Kane N.C."/>
            <person name="Bowers J.E."/>
            <person name="Hubner S."/>
            <person name="Bellec A."/>
            <person name="Berard A."/>
            <person name="Berges H."/>
            <person name="Blanchet N."/>
            <person name="Boniface M.C."/>
            <person name="Brunel D."/>
            <person name="Catrice O."/>
            <person name="Chaidir N."/>
            <person name="Claudel C."/>
            <person name="Donnadieu C."/>
            <person name="Faraut T."/>
            <person name="Fievet G."/>
            <person name="Helmstetter N."/>
            <person name="King M."/>
            <person name="Knapp S.J."/>
            <person name="Lai Z."/>
            <person name="Le Paslier M.C."/>
            <person name="Lippi Y."/>
            <person name="Lorenzon L."/>
            <person name="Mandel J.R."/>
            <person name="Marage G."/>
            <person name="Marchand G."/>
            <person name="Marquand E."/>
            <person name="Bret-Mestries E."/>
            <person name="Morien E."/>
            <person name="Nambeesan S."/>
            <person name="Nguyen T."/>
            <person name="Pegot-Espagnet P."/>
            <person name="Pouilly N."/>
            <person name="Raftis F."/>
            <person name="Sallet E."/>
            <person name="Schiex T."/>
            <person name="Thomas J."/>
            <person name="Vandecasteele C."/>
            <person name="Vares D."/>
            <person name="Vear F."/>
            <person name="Vautrin S."/>
            <person name="Crespi M."/>
            <person name="Mangin B."/>
            <person name="Burke J.M."/>
            <person name="Salse J."/>
            <person name="Munos S."/>
            <person name="Vincourt P."/>
            <person name="Rieseberg L.H."/>
            <person name="Langlade N.B."/>
        </authorList>
    </citation>
    <scope>NUCLEOTIDE SEQUENCE [LARGE SCALE GENOMIC DNA]</scope>
    <source>
        <strain evidence="4">cv. SF193</strain>
        <tissue evidence="2">Leaves</tissue>
    </source>
</reference>
<dbReference type="Gramene" id="mRNA:HanXRQr2_Chr14g0657601">
    <property type="protein sequence ID" value="CDS:HanXRQr2_Chr14g0657601.1"/>
    <property type="gene ID" value="HanXRQr2_Chr14g0657601"/>
</dbReference>
<dbReference type="EMBL" id="CM007903">
    <property type="protein sequence ID" value="OTF99133.1"/>
    <property type="molecule type" value="Genomic_DNA"/>
</dbReference>
<dbReference type="Proteomes" id="UP000215914">
    <property type="component" value="Chromosome 14"/>
</dbReference>
<keyword evidence="4" id="KW-1185">Reference proteome</keyword>
<evidence type="ECO:0000313" key="4">
    <source>
        <dbReference type="Proteomes" id="UP000215914"/>
    </source>
</evidence>
<gene>
    <name evidence="3" type="ORF">HannXRQ_Chr14g0453251</name>
    <name evidence="2" type="ORF">HanXRQr2_Chr14g0657601</name>
</gene>
<accession>A0A251SK92</accession>
<reference evidence="3" key="2">
    <citation type="submission" date="2017-02" db="EMBL/GenBank/DDBJ databases">
        <title>Sunflower complete genome.</title>
        <authorList>
            <person name="Langlade N."/>
            <person name="Munos S."/>
        </authorList>
    </citation>
    <scope>NUCLEOTIDE SEQUENCE [LARGE SCALE GENOMIC DNA]</scope>
    <source>
        <tissue evidence="3">Leaves</tissue>
    </source>
</reference>
<sequence>MPTRWGSGSDVPSNHTSPQQHRPYRTKQSSIVHLLVCYKIRSNESIERPNAPGLTQ</sequence>